<dbReference type="EMBL" id="UGNC01000005">
    <property type="protein sequence ID" value="STW50100.1"/>
    <property type="molecule type" value="Genomic_DNA"/>
</dbReference>
<protein>
    <submittedName>
        <fullName evidence="1">Uncharacterized protein</fullName>
    </submittedName>
</protein>
<name>A0A378G375_KLEPN</name>
<organism evidence="1 2">
    <name type="scientific">Klebsiella pneumoniae</name>
    <dbReference type="NCBI Taxonomy" id="573"/>
    <lineage>
        <taxon>Bacteria</taxon>
        <taxon>Pseudomonadati</taxon>
        <taxon>Pseudomonadota</taxon>
        <taxon>Gammaproteobacteria</taxon>
        <taxon>Enterobacterales</taxon>
        <taxon>Enterobacteriaceae</taxon>
        <taxon>Klebsiella/Raoultella group</taxon>
        <taxon>Klebsiella</taxon>
        <taxon>Klebsiella pneumoniae complex</taxon>
    </lineage>
</organism>
<reference evidence="1 2" key="1">
    <citation type="submission" date="2018-06" db="EMBL/GenBank/DDBJ databases">
        <authorList>
            <consortium name="Pathogen Informatics"/>
            <person name="Doyle S."/>
        </authorList>
    </citation>
    <scope>NUCLEOTIDE SEQUENCE [LARGE SCALE GENOMIC DNA]</scope>
    <source>
        <strain evidence="1 2">NCTC9617</strain>
    </source>
</reference>
<evidence type="ECO:0000313" key="1">
    <source>
        <dbReference type="EMBL" id="STW50100.1"/>
    </source>
</evidence>
<accession>A0A378G375</accession>
<dbReference type="Proteomes" id="UP000255167">
    <property type="component" value="Unassembled WGS sequence"/>
</dbReference>
<proteinExistence type="predicted"/>
<sequence length="74" mass="7793">MGDIAAVAGRHLLHLQQRAPLFGQLFAQAQGGLQRLAALKGRLQVGKLQLTFADQVANAVQRHAAVIADDPSGP</sequence>
<evidence type="ECO:0000313" key="2">
    <source>
        <dbReference type="Proteomes" id="UP000255167"/>
    </source>
</evidence>
<dbReference type="AlphaFoldDB" id="A0A378G375"/>
<gene>
    <name evidence="1" type="ORF">NCTC9617_06757</name>
</gene>